<dbReference type="GO" id="GO:0015074">
    <property type="term" value="P:DNA integration"/>
    <property type="evidence" value="ECO:0007669"/>
    <property type="project" value="InterPro"/>
</dbReference>
<sequence length="2111" mass="237824">MSDLGGKNGENRNEDGARSKGTPSPKGVTIHFDYSKLTIPPHNFVSVPSGRAPQFDGTHYAAWKHKMKLHLISLHPSIWKVVCTGVDVPHDDMELTSEQEQLIHRNAQASNAILSALSPEEFNKVDGLEEAKEIWDTLQLAHEGSPAVREAKIELLEGRLGRFMMDDKETPQEMYDRMMILVNKIKGLGSEDMTNHFVVKRLLRAFGPRYPTLVSMIRERKDFKRLTPSDILGRIVSHEMQEEEAREVRQMVKNAAMIKNQEVALKAKQEEESSCEESEDEEMAFIVKRFKHFLRKSGYGKRRKDDDKGKRQSKRACFNCGEYGHFIADCPKSNEAKAKGGKKKPERAHVAEAHMAEVWYSRDEEDPEVKPKPKPKDKVEGEGGVATVAFKSSSSSNKRLFNNLSDDDDDFYHYSCFMAQGRKVMTQKPSHTSLDIDSSDEESDNELDDVLKSFSKPAMQHLAKLMRALDSKEQSLERQEELLILEKKRNLALEEILAKESSLRNVNETLQEKFASLDKSHKDLEVQFDTLWNSTSQPNVVSNSSNPSTSNGCARCYNIDLNSHATNVDAMQALKKENERLGTLVKYGCMKTYHSKDALYKTITAHPNKDGHGLGFSGGSPVSKRVMAYFSGGSSWVVDNGCTNHMTGERSMFTSLEEEGGSRENIVFGDDGKGKLQFIIRVSIVRDDSSIEFKGVLKGDLYLVDFDVDRVNPEACLIAKSSMGWLWHRRLAHVVMRNLASLLKGEHILGLSNVSFEKDRVCSACQAGKQVGSPHPIKNIMTTTRPLELLHMDLFGLVAYISIGGNKYGFIIVDDFSRFTWVYFLHDKSEAQDVFKRFAKQAQNLYDLTIKRVRSDNGGEFKNTQVEKFLDEEGIKHEFSAPYNPPQNGIVERKNRTLIEAARAMLDEYKTSDVFWAEAMSTACHAINRLYLHKILKKTSYELLSGKKPNVSYFHVFGSKCFILSKRPRSSKFSPKVDEGFLLGYESNAYAYRVFNKTSGIVEVTRDVTFDESNGSQGEQVVVHIVGDVDPNQAIGTKAIGDIRPVETQDDQEDRDQPPRHRHPIALQVLCLLSRKFRVLLTGTSGHLQARKFRVLQSGTSGSVAVKTCQWHKVEDALGDPDWVMAMQEELNNFTRNQVWTLVERPKQNVIGTKWIFRNKQDEHGVVVRNKARLFQMDVKSAFLNGPISELVYVEQPPGFEDPKLPNHVYKLHKALYGLKQAPRACFEIGKVDTTLFTKKFKSDLFICQIYVDDIIFGSTNASFCEEFSSIMTKRFEMSMMGELTFFLGLQVKQALVGIFISQTKYVKDILKKFGMEDAKPIKTPMPTNGYLDLDDNGKCVDQKVYRSMIGSLLYLCASRPDIMLSVCMCARFQAEPKECHLIAVKRILRYLVHTPNLGLWYPKGCGFELLGYSDSDYAGCKVDRKSTTGTCQFLGRSLVSWSSKKQNSIALSTAEAEYVAAGSCCAQLLWMRQTLKDFGYNFTKIPLLCDNESAIKIANNPIQHSRTKHIDIRHHFLRDHETKGDICLTHVRTESQLADIFTKPLDEKRFCELRSFHFQIFEFSSIPLNLGLTALCSVRPEVPVTPVRNFRGSGAGNSGVLGPELPVSVQPASNLDFATVSFNHCTPTLLILVAVVIMPREKRQKLSQDVPADSSPPVRGPRGRLGKEKVGDFYSGSQIPIHSRRASSIVIRDAPRSPSPAASDSDDGGNEDEPGSESNPLRLYKTRAVDPDPKRPRVNYLKNLLKCGRDRMVDWYNSVIMGRSHPVVEMKWLDWQYMSSKNNIVFNEVRKVCERKHVADLLALQYSWNEEVIGQFYSTAFFGTTKKGLDFVKWTIQGQQYRVSMAQFAAALGLDDDDLSRPHIFVEDALSPTSTTFMYEKDAPKDCLGTTRGLRPYYRVLYSIFRWSLLPKVGDATALPGRHALLLSRMRYNKPDFSIMKLIWSEIYETVCEPKRGFIYAPYIMKMIEAKTGICYFKDNQHKPFRPHAPTTSATPTTRVTRASTSAAPSFSAAPQRSESSSPIKKALRAIFCMCAKTAKSDEGPSGTSRFFNEESSHSEESSDDEESDAPTENAPTDPNEAVDAAGQDIDSPHSGDTEIIPSDGDNDEA</sequence>
<accession>Q10NE5</accession>
<feature type="compositionally biased region" description="Basic and acidic residues" evidence="7">
    <location>
        <begin position="2053"/>
        <end position="2062"/>
    </location>
</feature>
<name>Q10NE5_ORYSJ</name>
<proteinExistence type="predicted"/>
<feature type="compositionally biased region" description="Low complexity" evidence="7">
    <location>
        <begin position="1989"/>
        <end position="2019"/>
    </location>
</feature>
<evidence type="ECO:0000259" key="8">
    <source>
        <dbReference type="PROSITE" id="PS50158"/>
    </source>
</evidence>
<gene>
    <name evidence="10" type="ordered locus">LOC_Os03g16530</name>
</gene>
<dbReference type="InterPro" id="IPR025724">
    <property type="entry name" value="GAG-pre-integrase_dom"/>
</dbReference>
<feature type="compositionally biased region" description="Acidic residues" evidence="7">
    <location>
        <begin position="1705"/>
        <end position="1716"/>
    </location>
</feature>
<dbReference type="InterPro" id="IPR039537">
    <property type="entry name" value="Retrotran_Ty1/copia-like"/>
</dbReference>
<evidence type="ECO:0000256" key="3">
    <source>
        <dbReference type="ARBA" id="ARBA00022750"/>
    </source>
</evidence>
<feature type="domain" description="Integrase catalytic" evidence="9">
    <location>
        <begin position="782"/>
        <end position="948"/>
    </location>
</feature>
<evidence type="ECO:0000256" key="6">
    <source>
        <dbReference type="SAM" id="Coils"/>
    </source>
</evidence>
<feature type="compositionally biased region" description="Basic and acidic residues" evidence="7">
    <location>
        <begin position="9"/>
        <end position="18"/>
    </location>
</feature>
<dbReference type="InterPro" id="IPR036397">
    <property type="entry name" value="RNaseH_sf"/>
</dbReference>
<dbReference type="SUPFAM" id="SSF57756">
    <property type="entry name" value="Retrovirus zinc finger-like domains"/>
    <property type="match status" value="1"/>
</dbReference>
<dbReference type="Pfam" id="PF14223">
    <property type="entry name" value="Retrotran_gag_2"/>
    <property type="match status" value="1"/>
</dbReference>
<keyword evidence="4" id="KW-0378">Hydrolase</keyword>
<dbReference type="PROSITE" id="PS50994">
    <property type="entry name" value="INTEGRASE"/>
    <property type="match status" value="1"/>
</dbReference>
<dbReference type="Pfam" id="PF00665">
    <property type="entry name" value="rve"/>
    <property type="match status" value="1"/>
</dbReference>
<dbReference type="GO" id="GO:0006508">
    <property type="term" value="P:proteolysis"/>
    <property type="evidence" value="ECO:0007669"/>
    <property type="project" value="UniProtKB-KW"/>
</dbReference>
<evidence type="ECO:0000256" key="2">
    <source>
        <dbReference type="ARBA" id="ARBA00022723"/>
    </source>
</evidence>
<keyword evidence="5" id="KW-0863">Zinc-finger</keyword>
<dbReference type="Pfam" id="PF13976">
    <property type="entry name" value="gag_pre-integrs"/>
    <property type="match status" value="1"/>
</dbReference>
<dbReference type="SUPFAM" id="SSF56672">
    <property type="entry name" value="DNA/RNA polymerases"/>
    <property type="match status" value="1"/>
</dbReference>
<keyword evidence="6" id="KW-0175">Coiled coil</keyword>
<evidence type="ECO:0000256" key="5">
    <source>
        <dbReference type="PROSITE-ProRule" id="PRU00047"/>
    </source>
</evidence>
<dbReference type="InterPro" id="IPR013103">
    <property type="entry name" value="RVT_2"/>
</dbReference>
<feature type="region of interest" description="Disordered" evidence="7">
    <location>
        <begin position="1645"/>
        <end position="1730"/>
    </location>
</feature>
<keyword evidence="2" id="KW-0479">Metal-binding</keyword>
<dbReference type="PROSITE" id="PS50158">
    <property type="entry name" value="ZF_CCHC"/>
    <property type="match status" value="1"/>
</dbReference>
<feature type="region of interest" description="Disordered" evidence="7">
    <location>
        <begin position="2041"/>
        <end position="2111"/>
    </location>
</feature>
<dbReference type="Pfam" id="PF00098">
    <property type="entry name" value="zf-CCHC"/>
    <property type="match status" value="1"/>
</dbReference>
<dbReference type="InterPro" id="IPR001584">
    <property type="entry name" value="Integrase_cat-core"/>
</dbReference>
<dbReference type="GO" id="GO:0004190">
    <property type="term" value="F:aspartic-type endopeptidase activity"/>
    <property type="evidence" value="ECO:0007669"/>
    <property type="project" value="UniProtKB-KW"/>
</dbReference>
<evidence type="ECO:0000256" key="7">
    <source>
        <dbReference type="SAM" id="MobiDB-lite"/>
    </source>
</evidence>
<organism evidence="10">
    <name type="scientific">Oryza sativa subsp. japonica</name>
    <name type="common">Rice</name>
    <dbReference type="NCBI Taxonomy" id="39947"/>
    <lineage>
        <taxon>Eukaryota</taxon>
        <taxon>Viridiplantae</taxon>
        <taxon>Streptophyta</taxon>
        <taxon>Embryophyta</taxon>
        <taxon>Tracheophyta</taxon>
        <taxon>Spermatophyta</taxon>
        <taxon>Magnoliopsida</taxon>
        <taxon>Liliopsida</taxon>
        <taxon>Poales</taxon>
        <taxon>Poaceae</taxon>
        <taxon>BOP clade</taxon>
        <taxon>Oryzoideae</taxon>
        <taxon>Oryzeae</taxon>
        <taxon>Oryzinae</taxon>
        <taxon>Oryza</taxon>
        <taxon>Oryza sativa</taxon>
    </lineage>
</organism>
<feature type="region of interest" description="Disordered" evidence="7">
    <location>
        <begin position="1037"/>
        <end position="1060"/>
    </location>
</feature>
<dbReference type="Pfam" id="PF25597">
    <property type="entry name" value="SH3_retrovirus"/>
    <property type="match status" value="1"/>
</dbReference>
<dbReference type="GO" id="GO:0003676">
    <property type="term" value="F:nucleic acid binding"/>
    <property type="evidence" value="ECO:0007669"/>
    <property type="project" value="InterPro"/>
</dbReference>
<dbReference type="InterPro" id="IPR043502">
    <property type="entry name" value="DNA/RNA_pol_sf"/>
</dbReference>
<dbReference type="Gene3D" id="3.30.420.10">
    <property type="entry name" value="Ribonuclease H-like superfamily/Ribonuclease H"/>
    <property type="match status" value="1"/>
</dbReference>
<dbReference type="SUPFAM" id="SSF53098">
    <property type="entry name" value="Ribonuclease H-like"/>
    <property type="match status" value="1"/>
</dbReference>
<dbReference type="GO" id="GO:0008270">
    <property type="term" value="F:zinc ion binding"/>
    <property type="evidence" value="ECO:0007669"/>
    <property type="project" value="UniProtKB-KW"/>
</dbReference>
<dbReference type="CDD" id="cd09272">
    <property type="entry name" value="RNase_HI_RT_Ty1"/>
    <property type="match status" value="1"/>
</dbReference>
<evidence type="ECO:0000256" key="4">
    <source>
        <dbReference type="ARBA" id="ARBA00022801"/>
    </source>
</evidence>
<dbReference type="InterPro" id="IPR054722">
    <property type="entry name" value="PolX-like_BBD"/>
</dbReference>
<protein>
    <submittedName>
        <fullName evidence="10">Retrotransposon protein, putative, unclassified</fullName>
    </submittedName>
</protein>
<dbReference type="PANTHER" id="PTHR42648">
    <property type="entry name" value="TRANSPOSASE, PUTATIVE-RELATED"/>
    <property type="match status" value="1"/>
</dbReference>
<keyword evidence="1" id="KW-0645">Protease</keyword>
<dbReference type="InterPro" id="IPR012337">
    <property type="entry name" value="RNaseH-like_sf"/>
</dbReference>
<keyword evidence="5" id="KW-0862">Zinc</keyword>
<dbReference type="PANTHER" id="PTHR42648:SF21">
    <property type="entry name" value="CYSTEINE-RICH RLK (RECEPTOR-LIKE PROTEIN KINASE) 8"/>
    <property type="match status" value="1"/>
</dbReference>
<dbReference type="Gene3D" id="4.10.60.10">
    <property type="entry name" value="Zinc finger, CCHC-type"/>
    <property type="match status" value="1"/>
</dbReference>
<dbReference type="InterPro" id="IPR036875">
    <property type="entry name" value="Znf_CCHC_sf"/>
</dbReference>
<dbReference type="InterPro" id="IPR001878">
    <property type="entry name" value="Znf_CCHC"/>
</dbReference>
<dbReference type="InterPro" id="IPR057670">
    <property type="entry name" value="SH3_retrovirus"/>
</dbReference>
<evidence type="ECO:0000259" key="9">
    <source>
        <dbReference type="PROSITE" id="PS50994"/>
    </source>
</evidence>
<dbReference type="SMART" id="SM00343">
    <property type="entry name" value="ZnF_C2HC"/>
    <property type="match status" value="1"/>
</dbReference>
<feature type="compositionally biased region" description="Basic and acidic residues" evidence="7">
    <location>
        <begin position="368"/>
        <end position="381"/>
    </location>
</feature>
<dbReference type="EMBL" id="DP000009">
    <property type="protein sequence ID" value="ABF95221.1"/>
    <property type="molecule type" value="Genomic_DNA"/>
</dbReference>
<dbReference type="Pfam" id="PF07727">
    <property type="entry name" value="RVT_2"/>
    <property type="match status" value="1"/>
</dbReference>
<keyword evidence="3" id="KW-0064">Aspartyl protease</keyword>
<evidence type="ECO:0000256" key="1">
    <source>
        <dbReference type="ARBA" id="ARBA00022670"/>
    </source>
</evidence>
<feature type="coiled-coil region" evidence="6">
    <location>
        <begin position="459"/>
        <end position="527"/>
    </location>
</feature>
<feature type="domain" description="CCHC-type" evidence="8">
    <location>
        <begin position="317"/>
        <end position="332"/>
    </location>
</feature>
<feature type="region of interest" description="Disordered" evidence="7">
    <location>
        <begin position="1987"/>
        <end position="2023"/>
    </location>
</feature>
<feature type="region of interest" description="Disordered" evidence="7">
    <location>
        <begin position="1"/>
        <end position="27"/>
    </location>
</feature>
<dbReference type="Pfam" id="PF22936">
    <property type="entry name" value="Pol_BBD"/>
    <property type="match status" value="1"/>
</dbReference>
<evidence type="ECO:0000313" key="10">
    <source>
        <dbReference type="EMBL" id="ABF95221.1"/>
    </source>
</evidence>
<feature type="region of interest" description="Disordered" evidence="7">
    <location>
        <begin position="361"/>
        <end position="381"/>
    </location>
</feature>
<reference evidence="10" key="2">
    <citation type="submission" date="2006-06" db="EMBL/GenBank/DDBJ databases">
        <authorList>
            <person name="Buell R."/>
            <person name="Wing R.A."/>
            <person name="McCombie W.A."/>
            <person name="Ouyang S."/>
        </authorList>
    </citation>
    <scope>NUCLEOTIDE SEQUENCE</scope>
</reference>
<reference evidence="10" key="1">
    <citation type="journal article" date="2005" name="Genome Res.">
        <title>Sequence, annotation, and analysis of synteny between rice chromosome 3 and diverged grass species.</title>
        <authorList>
            <consortium name="Rice Chromosome 3 Sequencing Consortium"/>
            <person name="Buell C.R."/>
            <person name="Yuan Q."/>
            <person name="Ouyang S."/>
            <person name="Liu J."/>
            <person name="Zhu W."/>
            <person name="Wang A."/>
            <person name="Maiti R."/>
            <person name="Haas B."/>
            <person name="Wortman J."/>
            <person name="Pertea M."/>
            <person name="Jones K.M."/>
            <person name="Kim M."/>
            <person name="Overton L."/>
            <person name="Tsitrin T."/>
            <person name="Fadrosh D."/>
            <person name="Bera J."/>
            <person name="Weaver B."/>
            <person name="Jin S."/>
            <person name="Johri S."/>
            <person name="Reardon M."/>
            <person name="Webb K."/>
            <person name="Hill J."/>
            <person name="Moffat K."/>
            <person name="Tallon L."/>
            <person name="Van Aken S."/>
            <person name="Lewis M."/>
            <person name="Utterback T."/>
            <person name="Feldblyum T."/>
            <person name="Zismann V."/>
            <person name="Iobst S."/>
            <person name="Hsiao J."/>
            <person name="de Vazeille A.R."/>
            <person name="Salzberg S.L."/>
            <person name="White O."/>
            <person name="Fraser C."/>
            <person name="Yu Y."/>
            <person name="Kim H."/>
            <person name="Rambo T."/>
            <person name="Currie J."/>
            <person name="Collura K."/>
            <person name="Kernodle-Thompson S."/>
            <person name="Wei F."/>
            <person name="Kudrna K."/>
            <person name="Ammiraju J.S."/>
            <person name="Luo M."/>
            <person name="Goicoechea J.L."/>
            <person name="Wing R.A."/>
            <person name="Henry D."/>
            <person name="Oates R."/>
            <person name="Palmer M."/>
            <person name="Pries G."/>
            <person name="Saski C."/>
            <person name="Simmons J."/>
            <person name="Soderlund C."/>
            <person name="Nelson W."/>
            <person name="de la Bastide M."/>
            <person name="Spiegel L."/>
            <person name="Nascimento L."/>
            <person name="Huang E."/>
            <person name="Preston R."/>
            <person name="Zutavern T."/>
            <person name="Palmer L."/>
            <person name="O'Shaughnessy A."/>
            <person name="Dike S."/>
            <person name="McCombie W.R."/>
            <person name="Minx P."/>
            <person name="Cordum H."/>
            <person name="Wilson R."/>
            <person name="Jin W."/>
            <person name="Lee H.R."/>
            <person name="Jiang J."/>
            <person name="Jackson S."/>
        </authorList>
    </citation>
    <scope>NUCLEOTIDE SEQUENCE [LARGE SCALE GENOMIC DNA]</scope>
</reference>